<organism evidence="1">
    <name type="scientific">Arundo donax</name>
    <name type="common">Giant reed</name>
    <name type="synonym">Donax arundinaceus</name>
    <dbReference type="NCBI Taxonomy" id="35708"/>
    <lineage>
        <taxon>Eukaryota</taxon>
        <taxon>Viridiplantae</taxon>
        <taxon>Streptophyta</taxon>
        <taxon>Embryophyta</taxon>
        <taxon>Tracheophyta</taxon>
        <taxon>Spermatophyta</taxon>
        <taxon>Magnoliopsida</taxon>
        <taxon>Liliopsida</taxon>
        <taxon>Poales</taxon>
        <taxon>Poaceae</taxon>
        <taxon>PACMAD clade</taxon>
        <taxon>Arundinoideae</taxon>
        <taxon>Arundineae</taxon>
        <taxon>Arundo</taxon>
    </lineage>
</organism>
<name>A0A0A9ACG7_ARUDO</name>
<dbReference type="AlphaFoldDB" id="A0A0A9ACG7"/>
<accession>A0A0A9ACG7</accession>
<proteinExistence type="predicted"/>
<dbReference type="EMBL" id="GBRH01248536">
    <property type="protein sequence ID" value="JAD49359.1"/>
    <property type="molecule type" value="Transcribed_RNA"/>
</dbReference>
<sequence length="27" mass="3109">MINEMAQLLLMLQKGDVLSCWGVRPFD</sequence>
<protein>
    <submittedName>
        <fullName evidence="1">Uncharacterized protein</fullName>
    </submittedName>
</protein>
<reference evidence="1" key="1">
    <citation type="submission" date="2014-09" db="EMBL/GenBank/DDBJ databases">
        <authorList>
            <person name="Magalhaes I.L.F."/>
            <person name="Oliveira U."/>
            <person name="Santos F.R."/>
            <person name="Vidigal T.H.D.A."/>
            <person name="Brescovit A.D."/>
            <person name="Santos A.J."/>
        </authorList>
    </citation>
    <scope>NUCLEOTIDE SEQUENCE</scope>
    <source>
        <tissue evidence="1">Shoot tissue taken approximately 20 cm above the soil surface</tissue>
    </source>
</reference>
<evidence type="ECO:0000313" key="1">
    <source>
        <dbReference type="EMBL" id="JAD49359.1"/>
    </source>
</evidence>
<reference evidence="1" key="2">
    <citation type="journal article" date="2015" name="Data Brief">
        <title>Shoot transcriptome of the giant reed, Arundo donax.</title>
        <authorList>
            <person name="Barrero R.A."/>
            <person name="Guerrero F.D."/>
            <person name="Moolhuijzen P."/>
            <person name="Goolsby J.A."/>
            <person name="Tidwell J."/>
            <person name="Bellgard S.E."/>
            <person name="Bellgard M.I."/>
        </authorList>
    </citation>
    <scope>NUCLEOTIDE SEQUENCE</scope>
    <source>
        <tissue evidence="1">Shoot tissue taken approximately 20 cm above the soil surface</tissue>
    </source>
</reference>